<dbReference type="EMBL" id="JNVM01000031">
    <property type="protein sequence ID" value="KEQ22859.1"/>
    <property type="molecule type" value="Genomic_DNA"/>
</dbReference>
<reference evidence="1 2" key="1">
    <citation type="submission" date="2014-06" db="EMBL/GenBank/DDBJ databases">
        <title>Draft genome sequence of Paenibacillus sp. MSt1.</title>
        <authorList>
            <person name="Aw Y.K."/>
            <person name="Ong K.S."/>
            <person name="Gan H.M."/>
            <person name="Lee S.M."/>
        </authorList>
    </citation>
    <scope>NUCLEOTIDE SEQUENCE [LARGE SCALE GENOMIC DNA]</scope>
    <source>
        <strain evidence="1 2">MSt1</strain>
    </source>
</reference>
<protein>
    <recommendedName>
        <fullName evidence="3">PcfJ-like protein</fullName>
    </recommendedName>
</protein>
<dbReference type="OrthoDB" id="1802755at2"/>
<organism evidence="1 2">
    <name type="scientific">Paenibacillus tyrfis</name>
    <dbReference type="NCBI Taxonomy" id="1501230"/>
    <lineage>
        <taxon>Bacteria</taxon>
        <taxon>Bacillati</taxon>
        <taxon>Bacillota</taxon>
        <taxon>Bacilli</taxon>
        <taxon>Bacillales</taxon>
        <taxon>Paenibacillaceae</taxon>
        <taxon>Paenibacillus</taxon>
    </lineage>
</organism>
<name>A0A081NWN6_9BACL</name>
<comment type="caution">
    <text evidence="1">The sequence shown here is derived from an EMBL/GenBank/DDBJ whole genome shotgun (WGS) entry which is preliminary data.</text>
</comment>
<sequence>MSKIREAADMAELMQHFRLAIDKKLVKFVRDDVLNHSSFFFYQRMPRSSIYKGVCTYCKEEYSVRDCTVFKHNTWWRCEKCGESVQLKAAGRGRGKMVDRAYAVWYEKSAIDSNVIVSTGYKVTLDYRKVMTPEIEFVPVTRYLFRHGHSAQMAVRDHWTTGYYMNKQIEFGNGWSFTKRPSTIVGKYYFTRRSCQSKDSVREAVKGTPFERSEWQQFWADDLDAAYIFSAIAKYPFIEYLVKTGLRKIAIDIVRRNPTYGAINLRGKSPSKILGLNRQEFREWKATCPKMKAETLKAYKWCRDRGARISWAQAEAFGDVIAPKYSFDSMKQILQYVPAECLIRYSWNQYQKNRKHYREIRDVMTTYRDYLRDAKELEMDMLDEATLYPNNLRAAHAKTISKVKLKQDPKTNQMIVDKQKALMRYCFEHGNFLIRPIQDVGELFAEGASLNHCVGSYAKRYATGDCIILCVRRKDIPDEPFYTAEIVKDRLMQCRTDGNDPMTPEVKIFMDEYMKYLSTESKPRRTKQKMEVAV</sequence>
<gene>
    <name evidence="1" type="ORF">ET33_21150</name>
</gene>
<dbReference type="Proteomes" id="UP000028123">
    <property type="component" value="Unassembled WGS sequence"/>
</dbReference>
<keyword evidence="2" id="KW-1185">Reference proteome</keyword>
<evidence type="ECO:0000313" key="1">
    <source>
        <dbReference type="EMBL" id="KEQ22859.1"/>
    </source>
</evidence>
<dbReference type="Pfam" id="PF14284">
    <property type="entry name" value="PcfJ"/>
    <property type="match status" value="1"/>
</dbReference>
<proteinExistence type="predicted"/>
<dbReference type="RefSeq" id="WP_036690167.1">
    <property type="nucleotide sequence ID" value="NZ_JNVM01000031.1"/>
</dbReference>
<evidence type="ECO:0000313" key="2">
    <source>
        <dbReference type="Proteomes" id="UP000028123"/>
    </source>
</evidence>
<dbReference type="eggNOG" id="ENOG502ZA9Z">
    <property type="taxonomic scope" value="Bacteria"/>
</dbReference>
<dbReference type="AlphaFoldDB" id="A0A081NWN6"/>
<accession>A0A081NWN6</accession>
<evidence type="ECO:0008006" key="3">
    <source>
        <dbReference type="Google" id="ProtNLM"/>
    </source>
</evidence>
<dbReference type="InterPro" id="IPR025586">
    <property type="entry name" value="PcfJ"/>
</dbReference>